<dbReference type="AlphaFoldDB" id="A0A0D5Y7Q3"/>
<evidence type="ECO:0000313" key="2">
    <source>
        <dbReference type="EMBL" id="AKA27368.1"/>
    </source>
</evidence>
<protein>
    <recommendedName>
        <fullName evidence="4">Outer membrane assembly lipoprotein YfiO</fullName>
    </recommendedName>
</protein>
<dbReference type="RefSeq" id="WP_044460520.1">
    <property type="nucleotide sequence ID" value="NZ_CP011110.1"/>
</dbReference>
<dbReference type="OrthoDB" id="5583261at2"/>
<gene>
    <name evidence="2" type="ORF">PCL1606_59230</name>
</gene>
<proteinExistence type="predicted"/>
<organism evidence="2 3">
    <name type="scientific">Pseudomonas chlororaphis</name>
    <dbReference type="NCBI Taxonomy" id="587753"/>
    <lineage>
        <taxon>Bacteria</taxon>
        <taxon>Pseudomonadati</taxon>
        <taxon>Pseudomonadota</taxon>
        <taxon>Gammaproteobacteria</taxon>
        <taxon>Pseudomonadales</taxon>
        <taxon>Pseudomonadaceae</taxon>
        <taxon>Pseudomonas</taxon>
    </lineage>
</organism>
<evidence type="ECO:0000313" key="3">
    <source>
        <dbReference type="Proteomes" id="UP000032748"/>
    </source>
</evidence>
<evidence type="ECO:0000256" key="1">
    <source>
        <dbReference type="SAM" id="SignalP"/>
    </source>
</evidence>
<sequence length="724" mass="78627">MRIGLLSSLTLALGALLGTLSSPPAQASSDDSCYPSWTLVKGHLDICSNLPFLNPGNDSRVNLRLLLADSGALPVAPKVPGTDELDEGYGPVPFGVWSLASAASAEQTPATDDTDLNGRLEALQVVRETPQAAGDAFLSGEGSRCRSNSDASAQAFIDQLIAADLPTGERQALAQSRVNLLAACSWDSPQLASLLPATVQTPLGKGFATYLQAAGDFYSGRFSEADAGFASLKDSPNAWLKETALYMSARSTLNGAQQNAFDEYGMPTLEQVDESSLQRAETGLESYLQAYPQGAYAVSAKGLLRRVHWLDGNTDKLAADYAWQMTQAKDDQRNLSLDELVEEVDNKLLIVNRSPFDTPLLLAVNDLMWMRGQPESPLTREALQQQKAVFATQPALYDYLQAAFAFYVEHNPDAALKLLPAEPPASLDYLAFSQQTLRGLALEAKNDGPGAQALWLQLLPLAKQPLQREQLELALAMNYERSQQLAKVFATDSPIKTPQVRLILLRHVAGAELLRQQIGQAADPLERATAQFVLLYKDLMRRQYADFASDLAQLPADAPEDKLGYSLGYVFSNGRPLQLFHWNGAAAGSGYVCPSIAETAATLAKDGKDPQGLNCLGEFVLRNDLDSMPLDQQPDGQSLGGTPSAFKGEPFSRLEGYKQVIANPKASRNDRAYALYRAINCYASSGNNRCGGEDVEPAVRKAWFRQLKGSLADTQWGKSLQYYW</sequence>
<dbReference type="KEGG" id="pcz:PCL1606_59230"/>
<accession>A0A0D5Y7Q3</accession>
<name>A0A0D5Y7Q3_9PSED</name>
<evidence type="ECO:0008006" key="4">
    <source>
        <dbReference type="Google" id="ProtNLM"/>
    </source>
</evidence>
<keyword evidence="1" id="KW-0732">Signal</keyword>
<feature type="signal peptide" evidence="1">
    <location>
        <begin position="1"/>
        <end position="27"/>
    </location>
</feature>
<feature type="chain" id="PRO_5002299953" description="Outer membrane assembly lipoprotein YfiO" evidence="1">
    <location>
        <begin position="28"/>
        <end position="724"/>
    </location>
</feature>
<dbReference type="EMBL" id="CP011110">
    <property type="protein sequence ID" value="AKA27368.1"/>
    <property type="molecule type" value="Genomic_DNA"/>
</dbReference>
<dbReference type="PATRIC" id="fig|587753.10.peg.5906"/>
<dbReference type="Proteomes" id="UP000032748">
    <property type="component" value="Chromosome"/>
</dbReference>
<reference evidence="2 3" key="1">
    <citation type="journal article" date="2015" name="Mol. Plant Microbe Interact.">
        <title>Comparative Genomic Analysis of Pseudomonas chlororaphis PCL1606 Reveals New Insight into Antifungal Compounds Involved in Biocontrol.</title>
        <authorList>
            <person name="Calderon C.E."/>
            <person name="Ramos C."/>
            <person name="de Vicente A."/>
            <person name="Cazorla F.M."/>
        </authorList>
    </citation>
    <scope>NUCLEOTIDE SEQUENCE [LARGE SCALE GENOMIC DNA]</scope>
    <source>
        <strain evidence="2 3">PCL1606</strain>
    </source>
</reference>